<comment type="caution">
    <text evidence="1">The sequence shown here is derived from an EMBL/GenBank/DDBJ whole genome shotgun (WGS) entry which is preliminary data.</text>
</comment>
<sequence>MGPVKHRGDVSAQDTLTAVVSNGEPNSSTVDECPVGNVSIDSVTNTAEMVAITPEDDVHLTTISPIADASGIPSMKSISLDYFLWLVNRLSKRTVDENSFVPGFTAIRSSLTNLNFHDTTKILTPILPYPATTYDAIFTTMINFQDALKQKGDTYGGLWADEGVYRIAKEIQLLKPDKFSNIFLGLGGFHMEKVVFACLGAYLEPSGIFSVLVETECYGTDTINGVISGSHYSRARTAHSMINEIIMSLMLEAFQAEYPEKSVLFEDLLIDCQSEEMTTDYSNTIKEQSKDIEEDFQNFMKEKSRQSQSFAYWFTYVFELFPIARDLTNSMRSGDWILYLSAVERATSLFFFFGRTNYSRWTPLFLQDCCQLKDKFPLLYSSYMDGGFVVNTPRTGSGVRFDQALEQSYNRPAKVSGGIIGFTRKKDAVALWGIIKHKKDEYVHLLKMQDNVDGELSVHHNFNQSSAKKIKELMQEIQNYLLKVCSPFLDLETFKNVLTGEIVSKVDVSKLLCCTKMGGGAFAEFVENRLRDKKVSIHSTISKIKYSSPHVSTHSASKTDIKDKTIKALMFIEYGRHCGFPAEELLVHEITRSAFFLVDKDGYVKKSVKSQLATEILSYAQK</sequence>
<accession>A0A6S7IBX5</accession>
<dbReference type="PANTHER" id="PTHR47018">
    <property type="entry name" value="CXC DOMAIN-CONTAINING PROTEIN-RELATED"/>
    <property type="match status" value="1"/>
</dbReference>
<dbReference type="AlphaFoldDB" id="A0A6S7IBX5"/>
<keyword evidence="2" id="KW-1185">Reference proteome</keyword>
<gene>
    <name evidence="1" type="ORF">PACLA_8A019844</name>
</gene>
<organism evidence="1 2">
    <name type="scientific">Paramuricea clavata</name>
    <name type="common">Red gorgonian</name>
    <name type="synonym">Violescent sea-whip</name>
    <dbReference type="NCBI Taxonomy" id="317549"/>
    <lineage>
        <taxon>Eukaryota</taxon>
        <taxon>Metazoa</taxon>
        <taxon>Cnidaria</taxon>
        <taxon>Anthozoa</taxon>
        <taxon>Octocorallia</taxon>
        <taxon>Malacalcyonacea</taxon>
        <taxon>Plexauridae</taxon>
        <taxon>Paramuricea</taxon>
    </lineage>
</organism>
<dbReference type="OrthoDB" id="10020375at2759"/>
<protein>
    <submittedName>
        <fullName evidence="1">Uncharacterized protein</fullName>
    </submittedName>
</protein>
<reference evidence="1" key="1">
    <citation type="submission" date="2020-04" db="EMBL/GenBank/DDBJ databases">
        <authorList>
            <person name="Alioto T."/>
            <person name="Alioto T."/>
            <person name="Gomez Garrido J."/>
        </authorList>
    </citation>
    <scope>NUCLEOTIDE SEQUENCE</scope>
    <source>
        <strain evidence="1">A484AB</strain>
    </source>
</reference>
<dbReference type="Proteomes" id="UP001152795">
    <property type="component" value="Unassembled WGS sequence"/>
</dbReference>
<proteinExistence type="predicted"/>
<evidence type="ECO:0000313" key="2">
    <source>
        <dbReference type="Proteomes" id="UP001152795"/>
    </source>
</evidence>
<name>A0A6S7IBX5_PARCT</name>
<dbReference type="PANTHER" id="PTHR47018:SF3">
    <property type="entry name" value="MYCBP-ASSOCIATED PROTEIN"/>
    <property type="match status" value="1"/>
</dbReference>
<evidence type="ECO:0000313" key="1">
    <source>
        <dbReference type="EMBL" id="CAB4013610.1"/>
    </source>
</evidence>
<dbReference type="EMBL" id="CACRXK020007945">
    <property type="protein sequence ID" value="CAB4013610.1"/>
    <property type="molecule type" value="Genomic_DNA"/>
</dbReference>